<keyword evidence="5" id="KW-0822">Tryptophan biosynthesis</keyword>
<dbReference type="Proteomes" id="UP000234474">
    <property type="component" value="Unassembled WGS sequence"/>
</dbReference>
<dbReference type="Gene3D" id="3.40.50.1100">
    <property type="match status" value="2"/>
</dbReference>
<evidence type="ECO:0000256" key="3">
    <source>
        <dbReference type="ARBA" id="ARBA00012043"/>
    </source>
</evidence>
<keyword evidence="6" id="KW-0663">Pyridoxal phosphate</keyword>
<evidence type="ECO:0000256" key="7">
    <source>
        <dbReference type="ARBA" id="ARBA00023141"/>
    </source>
</evidence>
<keyword evidence="12" id="KW-1185">Reference proteome</keyword>
<evidence type="ECO:0000256" key="9">
    <source>
        <dbReference type="ARBA" id="ARBA00049047"/>
    </source>
</evidence>
<dbReference type="OrthoDB" id="4296777at2759"/>
<dbReference type="RefSeq" id="XP_024683560.1">
    <property type="nucleotide sequence ID" value="XM_024822169.1"/>
</dbReference>
<dbReference type="GO" id="GO:0005737">
    <property type="term" value="C:cytoplasm"/>
    <property type="evidence" value="ECO:0007669"/>
    <property type="project" value="TreeGrafter"/>
</dbReference>
<feature type="domain" description="Tryptophan synthase beta chain-like PALP" evidence="10">
    <location>
        <begin position="136"/>
        <end position="460"/>
    </location>
</feature>
<dbReference type="SUPFAM" id="SSF53686">
    <property type="entry name" value="Tryptophan synthase beta subunit-like PLP-dependent enzymes"/>
    <property type="match status" value="1"/>
</dbReference>
<evidence type="ECO:0000256" key="1">
    <source>
        <dbReference type="ARBA" id="ARBA00001933"/>
    </source>
</evidence>
<dbReference type="Pfam" id="PF00291">
    <property type="entry name" value="PALP"/>
    <property type="match status" value="1"/>
</dbReference>
<dbReference type="EMBL" id="MSZS01000003">
    <property type="protein sequence ID" value="PKX94965.1"/>
    <property type="molecule type" value="Genomic_DNA"/>
</dbReference>
<evidence type="ECO:0000256" key="5">
    <source>
        <dbReference type="ARBA" id="ARBA00022822"/>
    </source>
</evidence>
<reference evidence="12" key="1">
    <citation type="journal article" date="2018" name="Proc. Natl. Acad. Sci. U.S.A.">
        <title>Linking secondary metabolites to gene clusters through genome sequencing of six diverse Aspergillus species.</title>
        <authorList>
            <person name="Kaerboelling I."/>
            <person name="Vesth T.C."/>
            <person name="Frisvad J.C."/>
            <person name="Nybo J.L."/>
            <person name="Theobald S."/>
            <person name="Kuo A."/>
            <person name="Bowyer P."/>
            <person name="Matsuda Y."/>
            <person name="Mondo S."/>
            <person name="Lyhne E.K."/>
            <person name="Kogle M.E."/>
            <person name="Clum A."/>
            <person name="Lipzen A."/>
            <person name="Salamov A."/>
            <person name="Ngan C.Y."/>
            <person name="Daum C."/>
            <person name="Chiniquy J."/>
            <person name="Barry K."/>
            <person name="LaButti K."/>
            <person name="Haridas S."/>
            <person name="Simmons B.A."/>
            <person name="Magnuson J.K."/>
            <person name="Mortensen U.H."/>
            <person name="Larsen T.O."/>
            <person name="Grigoriev I.V."/>
            <person name="Baker S.E."/>
            <person name="Andersen M.R."/>
        </authorList>
    </citation>
    <scope>NUCLEOTIDE SEQUENCE [LARGE SCALE GENOMIC DNA]</scope>
    <source>
        <strain evidence="12">IBT 16806</strain>
    </source>
</reference>
<dbReference type="VEuPathDB" id="FungiDB:P174DRAFT_367394"/>
<dbReference type="PANTHER" id="PTHR48077">
    <property type="entry name" value="TRYPTOPHAN SYNTHASE-RELATED"/>
    <property type="match status" value="1"/>
</dbReference>
<dbReference type="AlphaFoldDB" id="A0A2I1CBF3"/>
<dbReference type="OMA" id="GPEHAMF"/>
<dbReference type="PANTHER" id="PTHR48077:SF2">
    <property type="entry name" value="TRYPTOPHAN SYNTHASE"/>
    <property type="match status" value="1"/>
</dbReference>
<dbReference type="GO" id="GO:0004834">
    <property type="term" value="F:tryptophan synthase activity"/>
    <property type="evidence" value="ECO:0007669"/>
    <property type="project" value="UniProtKB-EC"/>
</dbReference>
<organism evidence="11 12">
    <name type="scientific">Aspergillus novofumigatus (strain IBT 16806)</name>
    <dbReference type="NCBI Taxonomy" id="1392255"/>
    <lineage>
        <taxon>Eukaryota</taxon>
        <taxon>Fungi</taxon>
        <taxon>Dikarya</taxon>
        <taxon>Ascomycota</taxon>
        <taxon>Pezizomycotina</taxon>
        <taxon>Eurotiomycetes</taxon>
        <taxon>Eurotiomycetidae</taxon>
        <taxon>Eurotiales</taxon>
        <taxon>Aspergillaceae</taxon>
        <taxon>Aspergillus</taxon>
        <taxon>Aspergillus subgen. Fumigati</taxon>
    </lineage>
</organism>
<evidence type="ECO:0000256" key="6">
    <source>
        <dbReference type="ARBA" id="ARBA00022898"/>
    </source>
</evidence>
<evidence type="ECO:0000313" key="12">
    <source>
        <dbReference type="Proteomes" id="UP000234474"/>
    </source>
</evidence>
<keyword evidence="7" id="KW-0057">Aromatic amino acid biosynthesis</keyword>
<evidence type="ECO:0000259" key="10">
    <source>
        <dbReference type="Pfam" id="PF00291"/>
    </source>
</evidence>
<comment type="pathway">
    <text evidence="2">Amino-acid biosynthesis; L-tryptophan biosynthesis; L-tryptophan from chorismate: step 5/5.</text>
</comment>
<dbReference type="EC" id="4.2.1.20" evidence="3"/>
<comment type="catalytic activity">
    <reaction evidence="9">
        <text>(1S,2R)-1-C-(indol-3-yl)glycerol 3-phosphate + L-serine = D-glyceraldehyde 3-phosphate + L-tryptophan + H2O</text>
        <dbReference type="Rhea" id="RHEA:10532"/>
        <dbReference type="ChEBI" id="CHEBI:15377"/>
        <dbReference type="ChEBI" id="CHEBI:33384"/>
        <dbReference type="ChEBI" id="CHEBI:57912"/>
        <dbReference type="ChEBI" id="CHEBI:58866"/>
        <dbReference type="ChEBI" id="CHEBI:59776"/>
        <dbReference type="EC" id="4.2.1.20"/>
    </reaction>
</comment>
<keyword evidence="4" id="KW-0028">Amino-acid biosynthesis</keyword>
<dbReference type="InterPro" id="IPR036052">
    <property type="entry name" value="TrpB-like_PALP_sf"/>
</dbReference>
<evidence type="ECO:0000256" key="4">
    <source>
        <dbReference type="ARBA" id="ARBA00022605"/>
    </source>
</evidence>
<name>A0A2I1CBF3_ASPN1</name>
<evidence type="ECO:0000256" key="8">
    <source>
        <dbReference type="ARBA" id="ARBA00023239"/>
    </source>
</evidence>
<dbReference type="InterPro" id="IPR023026">
    <property type="entry name" value="Trp_synth_beta/beta-like"/>
</dbReference>
<evidence type="ECO:0000313" key="11">
    <source>
        <dbReference type="EMBL" id="PKX94965.1"/>
    </source>
</evidence>
<dbReference type="STRING" id="1392255.A0A2I1CBF3"/>
<evidence type="ECO:0000256" key="2">
    <source>
        <dbReference type="ARBA" id="ARBA00004733"/>
    </source>
</evidence>
<accession>A0A2I1CBF3</accession>
<keyword evidence="8" id="KW-0456">Lyase</keyword>
<protein>
    <recommendedName>
        <fullName evidence="3">tryptophan synthase</fullName>
        <ecNumber evidence="3">4.2.1.20</ecNumber>
    </recommendedName>
</protein>
<dbReference type="FunFam" id="3.40.50.1100:FF:000004">
    <property type="entry name" value="Tryptophan synthase beta chain"/>
    <property type="match status" value="1"/>
</dbReference>
<dbReference type="GeneID" id="36529495"/>
<comment type="cofactor">
    <cofactor evidence="1">
        <name>pyridoxal 5'-phosphate</name>
        <dbReference type="ChEBI" id="CHEBI:597326"/>
    </cofactor>
</comment>
<sequence>MIIPATFKPSLTRIRSKRRNKRVKNGDTHSMCPACLYQLSIIQGRTTVPSTLLLHHVQLDTPLESNRLINGETLNKSPAWKTTPLPSLPILLSPTRFGNFGGRFAPESQMDALQELTLAFDRLISDYGFWKEFLSSPGIRSSPLQFAKNLTRIAGGANIWLKREDLNQHGSHNIRSIVGQALLARRLGKTEVVMECGSARHGIVCAATCTRLNMKCTILMGSRDAADQKDSVDMIKILGATVLTADMGASPGRGTLRAAVNEALRYSVAHLSTTYHIMSGPIGPHPLPTITRTFQSILGEEIKSQFGSASGDRLPDALVSPVGPGSAAVGMFYPFIEHLSVKLLGIEAADAAPLSHGDVGVLHGCRTYLLQDEHGQILDSSSISPDLDFPSVGPELAHWKERARVEYVAATDAEALRGADILRSQEGIVSGAMTGYAVEKTIRLARELGPGNDVVLLVAG</sequence>
<dbReference type="InterPro" id="IPR001926">
    <property type="entry name" value="TrpB-like_PALP"/>
</dbReference>
<gene>
    <name evidence="11" type="ORF">P174DRAFT_367394</name>
</gene>
<comment type="caution">
    <text evidence="11">The sequence shown here is derived from an EMBL/GenBank/DDBJ whole genome shotgun (WGS) entry which is preliminary data.</text>
</comment>
<proteinExistence type="predicted"/>